<proteinExistence type="inferred from homology"/>
<dbReference type="GO" id="GO:0006308">
    <property type="term" value="P:DNA catabolic process"/>
    <property type="evidence" value="ECO:0007669"/>
    <property type="project" value="InterPro"/>
</dbReference>
<dbReference type="Pfam" id="PF13742">
    <property type="entry name" value="tRNA_anti_2"/>
    <property type="match status" value="1"/>
</dbReference>
<dbReference type="Pfam" id="PF02601">
    <property type="entry name" value="Exonuc_VII_L"/>
    <property type="match status" value="1"/>
</dbReference>
<evidence type="ECO:0000256" key="1">
    <source>
        <dbReference type="ARBA" id="ARBA00022490"/>
    </source>
</evidence>
<evidence type="ECO:0000256" key="3">
    <source>
        <dbReference type="ARBA" id="ARBA00022801"/>
    </source>
</evidence>
<evidence type="ECO:0000256" key="2">
    <source>
        <dbReference type="ARBA" id="ARBA00022722"/>
    </source>
</evidence>
<feature type="domain" description="Exonuclease VII large subunit C-terminal" evidence="5">
    <location>
        <begin position="119"/>
        <end position="320"/>
    </location>
</feature>
<feature type="domain" description="OB-fold nucleic acid binding" evidence="6">
    <location>
        <begin position="2"/>
        <end position="96"/>
    </location>
</feature>
<name>A0A6J6XZ11_9ZZZZ</name>
<dbReference type="NCBIfam" id="TIGR00237">
    <property type="entry name" value="xseA"/>
    <property type="match status" value="1"/>
</dbReference>
<dbReference type="GO" id="GO:0008855">
    <property type="term" value="F:exodeoxyribonuclease VII activity"/>
    <property type="evidence" value="ECO:0007669"/>
    <property type="project" value="InterPro"/>
</dbReference>
<dbReference type="InterPro" id="IPR020579">
    <property type="entry name" value="Exonuc_VII_lsu_C"/>
</dbReference>
<dbReference type="CDD" id="cd04489">
    <property type="entry name" value="ExoVII_LU_OBF"/>
    <property type="match status" value="1"/>
</dbReference>
<organism evidence="7">
    <name type="scientific">freshwater metagenome</name>
    <dbReference type="NCBI Taxonomy" id="449393"/>
    <lineage>
        <taxon>unclassified sequences</taxon>
        <taxon>metagenomes</taxon>
        <taxon>ecological metagenomes</taxon>
    </lineage>
</organism>
<evidence type="ECO:0000259" key="5">
    <source>
        <dbReference type="Pfam" id="PF02601"/>
    </source>
</evidence>
<sequence length="399" mass="43778">MAVSQVSHEIKNWIEKLGHVWVEGQITQVTIRTGYQKSFMTLRDISEDYALSITCPSNLIKTLMPDIAIGDRVVINGKPNFYPNRGSFSLEISDIRPVGLGELLARIEALRKMFAAEGLFDADRKVALPFLPRNIGLITGKASDAERDVLENTKRRWPGVTFTVINTAVQGATTVPQILKALEQLQADPTVDVIVIARGGGSAEDLLPFSDETLIRAVAACTIPVVSAIGHEPDSPLLDYVADVRASTPTDAASKLVPDFEQELNALNNARQSVRRTISQLITRESASLNQLRARPVLATPDGFLIARREDLLNNRRRIRVHITNVVLHATTQLAHTRDIVRALSPGFTLERGYAIVQGPDRHIIRDSSQLNPEDVVHVRVASGSFSATVNQITAKDPA</sequence>
<reference evidence="7" key="1">
    <citation type="submission" date="2020-05" db="EMBL/GenBank/DDBJ databases">
        <authorList>
            <person name="Chiriac C."/>
            <person name="Salcher M."/>
            <person name="Ghai R."/>
            <person name="Kavagutti S V."/>
        </authorList>
    </citation>
    <scope>NUCLEOTIDE SEQUENCE</scope>
</reference>
<dbReference type="PANTHER" id="PTHR30008:SF0">
    <property type="entry name" value="EXODEOXYRIBONUCLEASE 7 LARGE SUBUNIT"/>
    <property type="match status" value="1"/>
</dbReference>
<dbReference type="PANTHER" id="PTHR30008">
    <property type="entry name" value="EXODEOXYRIBONUCLEASE 7 LARGE SUBUNIT"/>
    <property type="match status" value="1"/>
</dbReference>
<evidence type="ECO:0000259" key="6">
    <source>
        <dbReference type="Pfam" id="PF13742"/>
    </source>
</evidence>
<dbReference type="HAMAP" id="MF_00378">
    <property type="entry name" value="Exonuc_7_L"/>
    <property type="match status" value="1"/>
</dbReference>
<keyword evidence="1" id="KW-0963">Cytoplasm</keyword>
<keyword evidence="2" id="KW-0540">Nuclease</keyword>
<dbReference type="InterPro" id="IPR025824">
    <property type="entry name" value="OB-fold_nuc-bd_dom"/>
</dbReference>
<gene>
    <name evidence="7" type="ORF">UFOPK3024_00677</name>
</gene>
<dbReference type="GO" id="GO:0003676">
    <property type="term" value="F:nucleic acid binding"/>
    <property type="evidence" value="ECO:0007669"/>
    <property type="project" value="InterPro"/>
</dbReference>
<evidence type="ECO:0000313" key="7">
    <source>
        <dbReference type="EMBL" id="CAB4802390.1"/>
    </source>
</evidence>
<dbReference type="GO" id="GO:0009318">
    <property type="term" value="C:exodeoxyribonuclease VII complex"/>
    <property type="evidence" value="ECO:0007669"/>
    <property type="project" value="InterPro"/>
</dbReference>
<evidence type="ECO:0000256" key="4">
    <source>
        <dbReference type="ARBA" id="ARBA00022839"/>
    </source>
</evidence>
<accession>A0A6J6XZ11</accession>
<dbReference type="EMBL" id="CAFAAK010000133">
    <property type="protein sequence ID" value="CAB4802390.1"/>
    <property type="molecule type" value="Genomic_DNA"/>
</dbReference>
<dbReference type="InterPro" id="IPR003753">
    <property type="entry name" value="Exonuc_VII_L"/>
</dbReference>
<dbReference type="AlphaFoldDB" id="A0A6J6XZ11"/>
<keyword evidence="4" id="KW-0269">Exonuclease</keyword>
<protein>
    <submittedName>
        <fullName evidence="7">Unannotated protein</fullName>
    </submittedName>
</protein>
<keyword evidence="3" id="KW-0378">Hydrolase</keyword>